<dbReference type="PANTHER" id="PTHR13847">
    <property type="entry name" value="SARCOSINE DEHYDROGENASE-RELATED"/>
    <property type="match status" value="1"/>
</dbReference>
<dbReference type="InterPro" id="IPR036188">
    <property type="entry name" value="FAD/NAD-bd_sf"/>
</dbReference>
<organism evidence="3 4">
    <name type="scientific">Aquipluma nitroreducens</name>
    <dbReference type="NCBI Taxonomy" id="2010828"/>
    <lineage>
        <taxon>Bacteria</taxon>
        <taxon>Pseudomonadati</taxon>
        <taxon>Bacteroidota</taxon>
        <taxon>Bacteroidia</taxon>
        <taxon>Marinilabiliales</taxon>
        <taxon>Prolixibacteraceae</taxon>
        <taxon>Aquipluma</taxon>
    </lineage>
</organism>
<name>A0A5K7S8Y3_9BACT</name>
<dbReference type="Proteomes" id="UP001193389">
    <property type="component" value="Chromosome"/>
</dbReference>
<accession>A0A5K7S8Y3</accession>
<dbReference type="GO" id="GO:0016491">
    <property type="term" value="F:oxidoreductase activity"/>
    <property type="evidence" value="ECO:0007669"/>
    <property type="project" value="UniProtKB-KW"/>
</dbReference>
<evidence type="ECO:0000313" key="3">
    <source>
        <dbReference type="EMBL" id="BBE17957.1"/>
    </source>
</evidence>
<dbReference type="AlphaFoldDB" id="A0A5K7S8Y3"/>
<evidence type="ECO:0000259" key="2">
    <source>
        <dbReference type="Pfam" id="PF01266"/>
    </source>
</evidence>
<evidence type="ECO:0000256" key="1">
    <source>
        <dbReference type="ARBA" id="ARBA00023002"/>
    </source>
</evidence>
<dbReference type="InterPro" id="IPR006076">
    <property type="entry name" value="FAD-dep_OxRdtase"/>
</dbReference>
<sequence length="413" mass="44748">MSKIVIVGGGVVGLFTAFYLRKKGAEVTVIDRDDLTDGCSYGNAGLIVPSHVIPLASPGMLHKGMKNMFRTSSPVAARMSPDADLILWYLRFTGAATDKHVQESIPVLKELSLLSKSLYGTIKETGELDFPLWHKGLLMLYQSQKTGDELREEAEIARHAGLMVSELSASDIQKLEPDALPTVSGGVHYHSDDHLNPSALMKSLIAKLEQSGVTLVRNCAVEKIKTSGSKAITLETEKGPFGFDHLVITAGMWSSKILKQLQTRIAVQPGKGYSFKVKTSSTIHYPALLSDANVAVTPLGNGITQFGGGMELGYGDLKIREQRVQNIAKAVGEFYPLEKGMQIEPGQIWQGHRPCSFDGLPFIGQIQAFPNVFVGTGHSMMGVTLAPATGLLLTELISGEKTSLNLNPFRLDR</sequence>
<dbReference type="GO" id="GO:0005737">
    <property type="term" value="C:cytoplasm"/>
    <property type="evidence" value="ECO:0007669"/>
    <property type="project" value="TreeGrafter"/>
</dbReference>
<keyword evidence="4" id="KW-1185">Reference proteome</keyword>
<dbReference type="PANTHER" id="PTHR13847:SF289">
    <property type="entry name" value="GLYCINE OXIDASE"/>
    <property type="match status" value="1"/>
</dbReference>
<dbReference type="Gene3D" id="3.30.9.10">
    <property type="entry name" value="D-Amino Acid Oxidase, subunit A, domain 2"/>
    <property type="match status" value="1"/>
</dbReference>
<dbReference type="SUPFAM" id="SSF54373">
    <property type="entry name" value="FAD-linked reductases, C-terminal domain"/>
    <property type="match status" value="1"/>
</dbReference>
<dbReference type="KEGG" id="anf:AQPE_2116"/>
<gene>
    <name evidence="3" type="ORF">AQPE_2116</name>
</gene>
<feature type="domain" description="FAD dependent oxidoreductase" evidence="2">
    <location>
        <begin position="3"/>
        <end position="396"/>
    </location>
</feature>
<proteinExistence type="predicted"/>
<dbReference type="EMBL" id="AP018694">
    <property type="protein sequence ID" value="BBE17957.1"/>
    <property type="molecule type" value="Genomic_DNA"/>
</dbReference>
<dbReference type="RefSeq" id="WP_318350909.1">
    <property type="nucleotide sequence ID" value="NZ_AP018694.1"/>
</dbReference>
<keyword evidence="1" id="KW-0560">Oxidoreductase</keyword>
<reference evidence="3" key="1">
    <citation type="journal article" date="2020" name="Int. J. Syst. Evol. Microbiol.">
        <title>Aquipluma nitroreducens gen. nov. sp. nov., a novel facultatively anaerobic bacterium isolated from a freshwater lake.</title>
        <authorList>
            <person name="Watanabe M."/>
            <person name="Kojima H."/>
            <person name="Fukui M."/>
        </authorList>
    </citation>
    <scope>NUCLEOTIDE SEQUENCE</scope>
    <source>
        <strain evidence="3">MeG22</strain>
    </source>
</reference>
<dbReference type="SUPFAM" id="SSF51905">
    <property type="entry name" value="FAD/NAD(P)-binding domain"/>
    <property type="match status" value="1"/>
</dbReference>
<protein>
    <submittedName>
        <fullName evidence="3">D-amino acid dehydrogenase small subunit</fullName>
    </submittedName>
</protein>
<evidence type="ECO:0000313" key="4">
    <source>
        <dbReference type="Proteomes" id="UP001193389"/>
    </source>
</evidence>
<dbReference type="Pfam" id="PF01266">
    <property type="entry name" value="DAO"/>
    <property type="match status" value="1"/>
</dbReference>
<dbReference type="Gene3D" id="3.50.50.60">
    <property type="entry name" value="FAD/NAD(P)-binding domain"/>
    <property type="match status" value="2"/>
</dbReference>